<accession>A0ABU6VNT7</accession>
<sequence>MSAAWLTDIGVLQELRLTRGLWLREALVILFASITHESSGVVDVECWRNGDKYGLIGVENDRLMCLDTRWRKGNRLLAVSLASRVDSLGLFENENGFLRVSSRLAHAVNRFEFVQRPKPTNSNRFATIPSRVYYRGLFEKTESIRRKLESILLFESGFGNDLRVDSGDPGIDSLESRF</sequence>
<reference evidence="1 2" key="1">
    <citation type="journal article" date="2023" name="Plants (Basel)">
        <title>Bridging the Gap: Combining Genomics and Transcriptomics Approaches to Understand Stylosanthes scabra, an Orphan Legume from the Brazilian Caatinga.</title>
        <authorList>
            <person name="Ferreira-Neto J.R.C."/>
            <person name="da Silva M.D."/>
            <person name="Binneck E."/>
            <person name="de Melo N.F."/>
            <person name="da Silva R.H."/>
            <person name="de Melo A.L.T.M."/>
            <person name="Pandolfi V."/>
            <person name="Bustamante F.O."/>
            <person name="Brasileiro-Vidal A.C."/>
            <person name="Benko-Iseppon A.M."/>
        </authorList>
    </citation>
    <scope>NUCLEOTIDE SEQUENCE [LARGE SCALE GENOMIC DNA]</scope>
    <source>
        <tissue evidence="1">Leaves</tissue>
    </source>
</reference>
<dbReference type="EMBL" id="JASCZI010151584">
    <property type="protein sequence ID" value="MED6173598.1"/>
    <property type="molecule type" value="Genomic_DNA"/>
</dbReference>
<gene>
    <name evidence="1" type="ORF">PIB30_061100</name>
</gene>
<comment type="caution">
    <text evidence="1">The sequence shown here is derived from an EMBL/GenBank/DDBJ whole genome shotgun (WGS) entry which is preliminary data.</text>
</comment>
<keyword evidence="2" id="KW-1185">Reference proteome</keyword>
<dbReference type="Proteomes" id="UP001341840">
    <property type="component" value="Unassembled WGS sequence"/>
</dbReference>
<organism evidence="1 2">
    <name type="scientific">Stylosanthes scabra</name>
    <dbReference type="NCBI Taxonomy" id="79078"/>
    <lineage>
        <taxon>Eukaryota</taxon>
        <taxon>Viridiplantae</taxon>
        <taxon>Streptophyta</taxon>
        <taxon>Embryophyta</taxon>
        <taxon>Tracheophyta</taxon>
        <taxon>Spermatophyta</taxon>
        <taxon>Magnoliopsida</taxon>
        <taxon>eudicotyledons</taxon>
        <taxon>Gunneridae</taxon>
        <taxon>Pentapetalae</taxon>
        <taxon>rosids</taxon>
        <taxon>fabids</taxon>
        <taxon>Fabales</taxon>
        <taxon>Fabaceae</taxon>
        <taxon>Papilionoideae</taxon>
        <taxon>50 kb inversion clade</taxon>
        <taxon>dalbergioids sensu lato</taxon>
        <taxon>Dalbergieae</taxon>
        <taxon>Pterocarpus clade</taxon>
        <taxon>Stylosanthes</taxon>
    </lineage>
</organism>
<evidence type="ECO:0000313" key="1">
    <source>
        <dbReference type="EMBL" id="MED6173598.1"/>
    </source>
</evidence>
<evidence type="ECO:0000313" key="2">
    <source>
        <dbReference type="Proteomes" id="UP001341840"/>
    </source>
</evidence>
<protein>
    <submittedName>
        <fullName evidence="1">Uncharacterized protein</fullName>
    </submittedName>
</protein>
<name>A0ABU6VNT7_9FABA</name>
<proteinExistence type="predicted"/>